<evidence type="ECO:0000256" key="6">
    <source>
        <dbReference type="RuleBase" id="RU003983"/>
    </source>
</evidence>
<accession>A0ABT0GE72</accession>
<evidence type="ECO:0000313" key="9">
    <source>
        <dbReference type="Proteomes" id="UP001431449"/>
    </source>
</evidence>
<name>A0ABT0GE72_9GAMM</name>
<evidence type="ECO:0000256" key="5">
    <source>
        <dbReference type="ARBA" id="ARBA00023049"/>
    </source>
</evidence>
<dbReference type="Proteomes" id="UP001431449">
    <property type="component" value="Unassembled WGS sequence"/>
</dbReference>
<evidence type="ECO:0000259" key="7">
    <source>
        <dbReference type="Pfam" id="PF01435"/>
    </source>
</evidence>
<keyword evidence="9" id="KW-1185">Reference proteome</keyword>
<dbReference type="EC" id="3.4.24.-" evidence="8"/>
<evidence type="ECO:0000256" key="1">
    <source>
        <dbReference type="ARBA" id="ARBA00022670"/>
    </source>
</evidence>
<keyword evidence="5 6" id="KW-0482">Metalloprotease</keyword>
<proteinExistence type="inferred from homology"/>
<dbReference type="EMBL" id="JALNMH010000002">
    <property type="protein sequence ID" value="MCK7592864.1"/>
    <property type="molecule type" value="Genomic_DNA"/>
</dbReference>
<dbReference type="InterPro" id="IPR001915">
    <property type="entry name" value="Peptidase_M48"/>
</dbReference>
<comment type="cofactor">
    <cofactor evidence="6">
        <name>Zn(2+)</name>
        <dbReference type="ChEBI" id="CHEBI:29105"/>
    </cofactor>
    <text evidence="6">Binds 1 zinc ion per subunit.</text>
</comment>
<gene>
    <name evidence="8" type="ORF">M0G41_04180</name>
</gene>
<sequence length="147" mass="16777">MDPEVEASLQQLLCRLDADCRWLKFRLYDTELPLAEIRYGFEIWLSRGMLARTVGENERAFLLAHELAHLRLGHRPPRNAGERLPLELEADAWAAARLGETGFDARAGVDLLQRLRDEFESLSLSPAPPRATDALNEYRQRIDSLPP</sequence>
<dbReference type="GO" id="GO:0008237">
    <property type="term" value="F:metallopeptidase activity"/>
    <property type="evidence" value="ECO:0007669"/>
    <property type="project" value="UniProtKB-KW"/>
</dbReference>
<feature type="domain" description="Peptidase M48" evidence="7">
    <location>
        <begin position="42"/>
        <end position="74"/>
    </location>
</feature>
<reference evidence="8" key="1">
    <citation type="submission" date="2022-04" db="EMBL/GenBank/DDBJ databases">
        <title>Lysobacter sp. CAU 1642 isolated from sea sand.</title>
        <authorList>
            <person name="Kim W."/>
        </authorList>
    </citation>
    <scope>NUCLEOTIDE SEQUENCE</scope>
    <source>
        <strain evidence="8">CAU 1642</strain>
    </source>
</reference>
<organism evidence="8 9">
    <name type="scientific">Pseudomarimonas salicorniae</name>
    <dbReference type="NCBI Taxonomy" id="2933270"/>
    <lineage>
        <taxon>Bacteria</taxon>
        <taxon>Pseudomonadati</taxon>
        <taxon>Pseudomonadota</taxon>
        <taxon>Gammaproteobacteria</taxon>
        <taxon>Lysobacterales</taxon>
        <taxon>Lysobacteraceae</taxon>
        <taxon>Pseudomarimonas</taxon>
    </lineage>
</organism>
<keyword evidence="2" id="KW-0479">Metal-binding</keyword>
<dbReference type="Pfam" id="PF01435">
    <property type="entry name" value="Peptidase_M48"/>
    <property type="match status" value="1"/>
</dbReference>
<dbReference type="RefSeq" id="WP_248205410.1">
    <property type="nucleotide sequence ID" value="NZ_JALNMH010000002.1"/>
</dbReference>
<keyword evidence="3 6" id="KW-0378">Hydrolase</keyword>
<protein>
    <submittedName>
        <fullName evidence="8">M48 family metalloprotease</fullName>
        <ecNumber evidence="8">3.4.24.-</ecNumber>
    </submittedName>
</protein>
<keyword evidence="4 6" id="KW-0862">Zinc</keyword>
<keyword evidence="1 6" id="KW-0645">Protease</keyword>
<comment type="similarity">
    <text evidence="6">Belongs to the peptidase M48 family.</text>
</comment>
<evidence type="ECO:0000313" key="8">
    <source>
        <dbReference type="EMBL" id="MCK7592864.1"/>
    </source>
</evidence>
<evidence type="ECO:0000256" key="2">
    <source>
        <dbReference type="ARBA" id="ARBA00022723"/>
    </source>
</evidence>
<comment type="caution">
    <text evidence="8">The sequence shown here is derived from an EMBL/GenBank/DDBJ whole genome shotgun (WGS) entry which is preliminary data.</text>
</comment>
<evidence type="ECO:0000256" key="3">
    <source>
        <dbReference type="ARBA" id="ARBA00022801"/>
    </source>
</evidence>
<evidence type="ECO:0000256" key="4">
    <source>
        <dbReference type="ARBA" id="ARBA00022833"/>
    </source>
</evidence>